<proteinExistence type="predicted"/>
<organism evidence="2 3">
    <name type="scientific">Electrophorus voltai</name>
    <dbReference type="NCBI Taxonomy" id="2609070"/>
    <lineage>
        <taxon>Eukaryota</taxon>
        <taxon>Metazoa</taxon>
        <taxon>Chordata</taxon>
        <taxon>Craniata</taxon>
        <taxon>Vertebrata</taxon>
        <taxon>Euteleostomi</taxon>
        <taxon>Actinopterygii</taxon>
        <taxon>Neopterygii</taxon>
        <taxon>Teleostei</taxon>
        <taxon>Ostariophysi</taxon>
        <taxon>Gymnotiformes</taxon>
        <taxon>Gymnotoidei</taxon>
        <taxon>Gymnotidae</taxon>
        <taxon>Electrophorus</taxon>
    </lineage>
</organism>
<evidence type="ECO:0000313" key="2">
    <source>
        <dbReference type="EMBL" id="KAK1792522.1"/>
    </source>
</evidence>
<dbReference type="EMBL" id="JAROKS010000019">
    <property type="protein sequence ID" value="KAK1792522.1"/>
    <property type="molecule type" value="Genomic_DNA"/>
</dbReference>
<dbReference type="AlphaFoldDB" id="A0AAD8Z3Z6"/>
<accession>A0AAD8Z3Z6</accession>
<gene>
    <name evidence="2" type="ORF">P4O66_012459</name>
</gene>
<name>A0AAD8Z3Z6_9TELE</name>
<evidence type="ECO:0000313" key="3">
    <source>
        <dbReference type="Proteomes" id="UP001239994"/>
    </source>
</evidence>
<feature type="compositionally biased region" description="Basic and acidic residues" evidence="1">
    <location>
        <begin position="160"/>
        <end position="177"/>
    </location>
</feature>
<feature type="compositionally biased region" description="Basic and acidic residues" evidence="1">
    <location>
        <begin position="142"/>
        <end position="151"/>
    </location>
</feature>
<evidence type="ECO:0000256" key="1">
    <source>
        <dbReference type="SAM" id="MobiDB-lite"/>
    </source>
</evidence>
<comment type="caution">
    <text evidence="2">The sequence shown here is derived from an EMBL/GenBank/DDBJ whole genome shotgun (WGS) entry which is preliminary data.</text>
</comment>
<reference evidence="2" key="1">
    <citation type="submission" date="2023-03" db="EMBL/GenBank/DDBJ databases">
        <title>Electrophorus voltai genome.</title>
        <authorList>
            <person name="Bian C."/>
        </authorList>
    </citation>
    <scope>NUCLEOTIDE SEQUENCE</scope>
    <source>
        <strain evidence="2">CB-2022</strain>
        <tissue evidence="2">Muscle</tissue>
    </source>
</reference>
<protein>
    <submittedName>
        <fullName evidence="2">Uncharacterized protein</fullName>
    </submittedName>
</protein>
<keyword evidence="3" id="KW-1185">Reference proteome</keyword>
<dbReference type="Proteomes" id="UP001239994">
    <property type="component" value="Unassembled WGS sequence"/>
</dbReference>
<feature type="region of interest" description="Disordered" evidence="1">
    <location>
        <begin position="142"/>
        <end position="177"/>
    </location>
</feature>
<sequence length="177" mass="19101">MECGRDGIICRAVGVVREVQGVQRRGKLGLDVSHDDSLEALHDDGCECDGTVVIETRHRGLLRHGDDGGGLEACWDNGAAQRDVEDVCQDTCKLVKSMRDRQPRAPIHDASEAGCGLGSAAVLAVGKGVGAPFVIQLMTVDRAETEGRQRQSTEYGQGGDRAETEQSQNRERVETEQ</sequence>